<dbReference type="EMBL" id="KI392058">
    <property type="protein sequence ID" value="ERN20682.1"/>
    <property type="molecule type" value="Genomic_DNA"/>
</dbReference>
<evidence type="ECO:0000313" key="11">
    <source>
        <dbReference type="EMBL" id="ERN20682.1"/>
    </source>
</evidence>
<keyword evidence="8" id="KW-0539">Nucleus</keyword>
<accession>U5DGR9</accession>
<evidence type="ECO:0000256" key="5">
    <source>
        <dbReference type="ARBA" id="ARBA00022833"/>
    </source>
</evidence>
<protein>
    <recommendedName>
        <fullName evidence="10">C2H2-type domain-containing protein</fullName>
    </recommendedName>
</protein>
<dbReference type="Pfam" id="PF13912">
    <property type="entry name" value="zf-C2H2_6"/>
    <property type="match status" value="2"/>
</dbReference>
<keyword evidence="2" id="KW-0479">Metal-binding</keyword>
<keyword evidence="5" id="KW-0862">Zinc</keyword>
<sequence length="74" mass="8583">MGIHYREDGREGETTRVHSCRICLKAFEKYHALGGHHTKPRKPKAEKEVQKHQCSMCHMEFDTGQGLGGHMRRH</sequence>
<dbReference type="Gene3D" id="3.30.160.60">
    <property type="entry name" value="Classic Zinc Finger"/>
    <property type="match status" value="1"/>
</dbReference>
<dbReference type="OMA" id="HSCRICL"/>
<feature type="domain" description="C2H2-type" evidence="10">
    <location>
        <begin position="52"/>
        <end position="74"/>
    </location>
</feature>
<keyword evidence="6" id="KW-0805">Transcription regulation</keyword>
<evidence type="ECO:0000256" key="3">
    <source>
        <dbReference type="ARBA" id="ARBA00022737"/>
    </source>
</evidence>
<evidence type="ECO:0000256" key="2">
    <source>
        <dbReference type="ARBA" id="ARBA00022723"/>
    </source>
</evidence>
<dbReference type="PROSITE" id="PS00028">
    <property type="entry name" value="ZINC_FINGER_C2H2_1"/>
    <property type="match status" value="1"/>
</dbReference>
<evidence type="ECO:0000256" key="4">
    <source>
        <dbReference type="ARBA" id="ARBA00022771"/>
    </source>
</evidence>
<name>U5DGR9_AMBTC</name>
<evidence type="ECO:0000259" key="10">
    <source>
        <dbReference type="PROSITE" id="PS50157"/>
    </source>
</evidence>
<comment type="subcellular location">
    <subcellularLocation>
        <location evidence="1">Nucleus</location>
    </subcellularLocation>
</comment>
<keyword evidence="4 9" id="KW-0863">Zinc-finger</keyword>
<evidence type="ECO:0000256" key="7">
    <source>
        <dbReference type="ARBA" id="ARBA00023163"/>
    </source>
</evidence>
<evidence type="ECO:0000256" key="1">
    <source>
        <dbReference type="ARBA" id="ARBA00004123"/>
    </source>
</evidence>
<keyword evidence="3" id="KW-0677">Repeat</keyword>
<evidence type="ECO:0000313" key="12">
    <source>
        <dbReference type="Proteomes" id="UP000017836"/>
    </source>
</evidence>
<dbReference type="PANTHER" id="PTHR26374">
    <property type="entry name" value="ZINC FINGER PROTEIN ZAT5"/>
    <property type="match status" value="1"/>
</dbReference>
<reference evidence="12" key="1">
    <citation type="journal article" date="2013" name="Science">
        <title>The Amborella genome and the evolution of flowering plants.</title>
        <authorList>
            <consortium name="Amborella Genome Project"/>
        </authorList>
    </citation>
    <scope>NUCLEOTIDE SEQUENCE [LARGE SCALE GENOMIC DNA]</scope>
</reference>
<dbReference type="Proteomes" id="UP000017836">
    <property type="component" value="Unassembled WGS sequence"/>
</dbReference>
<evidence type="ECO:0000256" key="6">
    <source>
        <dbReference type="ARBA" id="ARBA00023015"/>
    </source>
</evidence>
<dbReference type="PANTHER" id="PTHR26374:SF456">
    <property type="entry name" value="ZINC FINGER PROTEIN ZAT5-LIKE"/>
    <property type="match status" value="1"/>
</dbReference>
<dbReference type="HOGENOM" id="CLU_179558_0_0_1"/>
<organism evidence="11 12">
    <name type="scientific">Amborella trichopoda</name>
    <dbReference type="NCBI Taxonomy" id="13333"/>
    <lineage>
        <taxon>Eukaryota</taxon>
        <taxon>Viridiplantae</taxon>
        <taxon>Streptophyta</taxon>
        <taxon>Embryophyta</taxon>
        <taxon>Tracheophyta</taxon>
        <taxon>Spermatophyta</taxon>
        <taxon>Magnoliopsida</taxon>
        <taxon>Amborellales</taxon>
        <taxon>Amborellaceae</taxon>
        <taxon>Amborella</taxon>
    </lineage>
</organism>
<dbReference type="GO" id="GO:0008270">
    <property type="term" value="F:zinc ion binding"/>
    <property type="evidence" value="ECO:0007669"/>
    <property type="project" value="UniProtKB-KW"/>
</dbReference>
<keyword evidence="12" id="KW-1185">Reference proteome</keyword>
<dbReference type="Gramene" id="ERN20682">
    <property type="protein sequence ID" value="ERN20682"/>
    <property type="gene ID" value="AMTR_s00070p00194990"/>
</dbReference>
<dbReference type="STRING" id="13333.U5DGR9"/>
<evidence type="ECO:0000256" key="9">
    <source>
        <dbReference type="PROSITE-ProRule" id="PRU00042"/>
    </source>
</evidence>
<evidence type="ECO:0000256" key="8">
    <source>
        <dbReference type="ARBA" id="ARBA00023242"/>
    </source>
</evidence>
<proteinExistence type="predicted"/>
<dbReference type="PROSITE" id="PS50157">
    <property type="entry name" value="ZINC_FINGER_C2H2_2"/>
    <property type="match status" value="1"/>
</dbReference>
<dbReference type="GO" id="GO:0005634">
    <property type="term" value="C:nucleus"/>
    <property type="evidence" value="ECO:0007669"/>
    <property type="project" value="UniProtKB-SubCell"/>
</dbReference>
<gene>
    <name evidence="11" type="ORF">AMTR_s00070p00194990</name>
</gene>
<dbReference type="InterPro" id="IPR013087">
    <property type="entry name" value="Znf_C2H2_type"/>
</dbReference>
<keyword evidence="7" id="KW-0804">Transcription</keyword>
<dbReference type="AlphaFoldDB" id="U5DGR9"/>
<dbReference type="eggNOG" id="KOG1721">
    <property type="taxonomic scope" value="Eukaryota"/>
</dbReference>